<dbReference type="PROSITE" id="PS00375">
    <property type="entry name" value="UDPGT"/>
    <property type="match status" value="1"/>
</dbReference>
<evidence type="ECO:0000256" key="4">
    <source>
        <dbReference type="RuleBase" id="RU003718"/>
    </source>
</evidence>
<dbReference type="EMBL" id="JBBPBM010000006">
    <property type="protein sequence ID" value="KAK8579568.1"/>
    <property type="molecule type" value="Genomic_DNA"/>
</dbReference>
<dbReference type="InterPro" id="IPR035595">
    <property type="entry name" value="UDP_glycos_trans_CS"/>
</dbReference>
<dbReference type="PANTHER" id="PTHR11926">
    <property type="entry name" value="GLUCOSYL/GLUCURONOSYL TRANSFERASES"/>
    <property type="match status" value="1"/>
</dbReference>
<dbReference type="InterPro" id="IPR002213">
    <property type="entry name" value="UDP_glucos_trans"/>
</dbReference>
<dbReference type="PANTHER" id="PTHR11926:SF1553">
    <property type="entry name" value="GLYCOSYLTRANSFERASE"/>
    <property type="match status" value="1"/>
</dbReference>
<organism evidence="6 7">
    <name type="scientific">Hibiscus sabdariffa</name>
    <name type="common">roselle</name>
    <dbReference type="NCBI Taxonomy" id="183260"/>
    <lineage>
        <taxon>Eukaryota</taxon>
        <taxon>Viridiplantae</taxon>
        <taxon>Streptophyta</taxon>
        <taxon>Embryophyta</taxon>
        <taxon>Tracheophyta</taxon>
        <taxon>Spermatophyta</taxon>
        <taxon>Magnoliopsida</taxon>
        <taxon>eudicotyledons</taxon>
        <taxon>Gunneridae</taxon>
        <taxon>Pentapetalae</taxon>
        <taxon>rosids</taxon>
        <taxon>malvids</taxon>
        <taxon>Malvales</taxon>
        <taxon>Malvaceae</taxon>
        <taxon>Malvoideae</taxon>
        <taxon>Hibiscus</taxon>
    </lineage>
</organism>
<keyword evidence="2 4" id="KW-0328">Glycosyltransferase</keyword>
<dbReference type="CDD" id="cd03784">
    <property type="entry name" value="GT1_Gtf-like"/>
    <property type="match status" value="1"/>
</dbReference>
<accession>A0ABR2FF64</accession>
<keyword evidence="7" id="KW-1185">Reference proteome</keyword>
<evidence type="ECO:0000313" key="7">
    <source>
        <dbReference type="Proteomes" id="UP001472677"/>
    </source>
</evidence>
<comment type="caution">
    <text evidence="6">The sequence shown here is derived from an EMBL/GenBank/DDBJ whole genome shotgun (WGS) entry which is preliminary data.</text>
</comment>
<evidence type="ECO:0000313" key="6">
    <source>
        <dbReference type="EMBL" id="KAK8579568.1"/>
    </source>
</evidence>
<gene>
    <name evidence="6" type="ORF">V6N12_069889</name>
</gene>
<keyword evidence="3 4" id="KW-0808">Transferase</keyword>
<evidence type="ECO:0000256" key="3">
    <source>
        <dbReference type="ARBA" id="ARBA00022679"/>
    </source>
</evidence>
<comment type="similarity">
    <text evidence="1 4">Belongs to the UDP-glycosyltransferase family.</text>
</comment>
<evidence type="ECO:0000256" key="2">
    <source>
        <dbReference type="ARBA" id="ARBA00022676"/>
    </source>
</evidence>
<evidence type="ECO:0000256" key="5">
    <source>
        <dbReference type="RuleBase" id="RU362057"/>
    </source>
</evidence>
<dbReference type="Pfam" id="PF00201">
    <property type="entry name" value="UDPGT"/>
    <property type="match status" value="1"/>
</dbReference>
<dbReference type="EC" id="2.4.1.-" evidence="5"/>
<dbReference type="Gene3D" id="3.40.50.2000">
    <property type="entry name" value="Glycogen Phosphorylase B"/>
    <property type="match status" value="2"/>
</dbReference>
<dbReference type="SUPFAM" id="SSF53756">
    <property type="entry name" value="UDP-Glycosyltransferase/glycogen phosphorylase"/>
    <property type="match status" value="1"/>
</dbReference>
<sequence>MAMADENKPHDHDHETHVLILPFPAQGHVNPMLQFATRLVSKGVKPTLVTTVFYSKSLPSDHHPTPFAFRTISDGFDQGGLAQAESPDIYLSTLKSVGSQTLATLIKELRHSGISIGAIVYDGFMKWALDVAKRFGIRAAVFLTQSCAVSSIYYHVSRGFLKLPVEGPEVSLPRLPELKVWELPSLVCHHGSYRVWCDVIVGQFSDIEEVDWVLVNTFYELEKEVADWMSKFWKLGTIGPTIPSMFLDKRLKNNKDYGLNLLNPNTNTCMGWLNTKPNGSVVYVSFGSLAQLGVEQMAEVAWGLKETDGYFLWVVREEEESKLPNDFKAMTGEKGLIVRWCPQLEVLNHESVGCFVSHCGYNSVLEALSLGVPMVGMPQWADQPTNAKYVEDVWGIGIRALADGKGIVRREIIKQCIDEVIKGGERGKEMNKNSIKWKNLAIKAADHGGSSDSNIDEFVAELLPTSVDGSDTT</sequence>
<dbReference type="Proteomes" id="UP001472677">
    <property type="component" value="Unassembled WGS sequence"/>
</dbReference>
<protein>
    <recommendedName>
        <fullName evidence="5">Glycosyltransferase</fullName>
        <ecNumber evidence="5">2.4.1.-</ecNumber>
    </recommendedName>
</protein>
<proteinExistence type="inferred from homology"/>
<reference evidence="6 7" key="1">
    <citation type="journal article" date="2024" name="G3 (Bethesda)">
        <title>Genome assembly of Hibiscus sabdariffa L. provides insights into metabolisms of medicinal natural products.</title>
        <authorList>
            <person name="Kim T."/>
        </authorList>
    </citation>
    <scope>NUCLEOTIDE SEQUENCE [LARGE SCALE GENOMIC DNA]</scope>
    <source>
        <strain evidence="6">TK-2024</strain>
        <tissue evidence="6">Old leaves</tissue>
    </source>
</reference>
<name>A0ABR2FF64_9ROSI</name>
<evidence type="ECO:0000256" key="1">
    <source>
        <dbReference type="ARBA" id="ARBA00009995"/>
    </source>
</evidence>